<dbReference type="RefSeq" id="XP_019054332.1">
    <property type="nucleotide sequence ID" value="XM_019198787.1"/>
</dbReference>
<accession>A0A1U8Q8G0</accession>
<keyword evidence="1" id="KW-1185">Reference proteome</keyword>
<dbReference type="GeneID" id="104603537"/>
<protein>
    <submittedName>
        <fullName evidence="2 3">Protein N-terminal asparagine amidohydrolase isoform X1</fullName>
    </submittedName>
</protein>
<sequence>MIFVGGSPLFSSSSSSQGSENLQALLEHPVLISATDSFKAIPERKISVPEGSGLEGSTQIKHVYIFQREYATVDPALVELVGTDEATTCVGLVIRNQKTGMTSVAHMDSPEIVDFGLAQMLSLVADPRLDAELDVHLIGGYEDTSCEVCPHCSGISVSDRHIEPEGYSFPLCSKIVEVLHKRQEIFHIQTLCILGHNTRRDSDGNTYPIFNGFVFLFTSQVETSTGSVKPATFDRSSRCPDEIVRRIRVTVSCGDPSWNGKLLETYDTHIDRFQIAPCSWVPYWRRHAFILQKLSDPEILLKCSTSPYAEGPDFVDNERRVFDYLIQHPNWKDTFPMRKPRIFHRSADGGWIKC</sequence>
<name>A0A1U8Q8G0_NELNU</name>
<gene>
    <name evidence="2 3" type="primary">LOC104603537</name>
</gene>
<dbReference type="GO" id="GO:0008418">
    <property type="term" value="F:protein-N-terminal asparagine amidohydrolase activity"/>
    <property type="evidence" value="ECO:0000318"/>
    <property type="project" value="GO_Central"/>
</dbReference>
<dbReference type="Pfam" id="PF14736">
    <property type="entry name" value="N_Asn_amidohyd"/>
    <property type="match status" value="1"/>
</dbReference>
<dbReference type="STRING" id="4432.A0A1U8Q8G0"/>
<dbReference type="AlphaFoldDB" id="A0A1U8Q8G0"/>
<dbReference type="RefSeq" id="XP_019054331.1">
    <property type="nucleotide sequence ID" value="XM_019198786.1"/>
</dbReference>
<dbReference type="OrthoDB" id="539995at2759"/>
<dbReference type="GO" id="GO:0005634">
    <property type="term" value="C:nucleus"/>
    <property type="evidence" value="ECO:0000318"/>
    <property type="project" value="GO_Central"/>
</dbReference>
<dbReference type="InterPro" id="IPR026750">
    <property type="entry name" value="NTAN1"/>
</dbReference>
<dbReference type="GO" id="GO:0006511">
    <property type="term" value="P:ubiquitin-dependent protein catabolic process"/>
    <property type="evidence" value="ECO:0000318"/>
    <property type="project" value="GO_Central"/>
</dbReference>
<dbReference type="PANTHER" id="PTHR12498:SF0">
    <property type="entry name" value="PROTEIN N-TERMINAL ASPARAGINE AMIDOHYDROLASE"/>
    <property type="match status" value="1"/>
</dbReference>
<organism evidence="1 2">
    <name type="scientific">Nelumbo nucifera</name>
    <name type="common">Sacred lotus</name>
    <dbReference type="NCBI Taxonomy" id="4432"/>
    <lineage>
        <taxon>Eukaryota</taxon>
        <taxon>Viridiplantae</taxon>
        <taxon>Streptophyta</taxon>
        <taxon>Embryophyta</taxon>
        <taxon>Tracheophyta</taxon>
        <taxon>Spermatophyta</taxon>
        <taxon>Magnoliopsida</taxon>
        <taxon>Proteales</taxon>
        <taxon>Nelumbonaceae</taxon>
        <taxon>Nelumbo</taxon>
    </lineage>
</organism>
<evidence type="ECO:0000313" key="1">
    <source>
        <dbReference type="Proteomes" id="UP000189703"/>
    </source>
</evidence>
<evidence type="ECO:0000313" key="2">
    <source>
        <dbReference type="RefSeq" id="XP_019054331.1"/>
    </source>
</evidence>
<dbReference type="KEGG" id="nnu:104603537"/>
<dbReference type="OMA" id="WRETFPM"/>
<evidence type="ECO:0000313" key="3">
    <source>
        <dbReference type="RefSeq" id="XP_019054332.1"/>
    </source>
</evidence>
<dbReference type="PANTHER" id="PTHR12498">
    <property type="entry name" value="N-TERMINAL ASPARAGINE AMIDOHYDROLASE"/>
    <property type="match status" value="1"/>
</dbReference>
<proteinExistence type="predicted"/>
<dbReference type="Proteomes" id="UP000189703">
    <property type="component" value="Unplaced"/>
</dbReference>
<reference evidence="2 3" key="1">
    <citation type="submission" date="2025-04" db="UniProtKB">
        <authorList>
            <consortium name="RefSeq"/>
        </authorList>
    </citation>
    <scope>IDENTIFICATION</scope>
</reference>